<dbReference type="AlphaFoldDB" id="A0A9D6QMT5"/>
<evidence type="ECO:0000313" key="1">
    <source>
        <dbReference type="EMBL" id="MBI3540098.1"/>
    </source>
</evidence>
<dbReference type="SUPFAM" id="SSF56300">
    <property type="entry name" value="Metallo-dependent phosphatases"/>
    <property type="match status" value="1"/>
</dbReference>
<name>A0A9D6QMT5_UNCEI</name>
<sequence>MLNILFIADVIGAPGRDVVRALLPELKRRHAIDLVVCNGENAAGGFGLTRDSASGLFAAGIDVLTGGNHIWDRKESIDYLRGEARLVRPANLPPGTPGEGWRIVRAGDGTAVGILNLLGRVFMKEADDPFRAADSVLEAMRGKCKVVLVDIHAETTAEKIALGWHLDGRVSAVIGTHTHVQTADERVLPNGT</sequence>
<gene>
    <name evidence="1" type="ORF">HY076_07475</name>
</gene>
<dbReference type="Gene3D" id="3.60.21.10">
    <property type="match status" value="1"/>
</dbReference>
<comment type="caution">
    <text evidence="1">The sequence shown here is derived from an EMBL/GenBank/DDBJ whole genome shotgun (WGS) entry which is preliminary data.</text>
</comment>
<evidence type="ECO:0000313" key="2">
    <source>
        <dbReference type="Proteomes" id="UP000807850"/>
    </source>
</evidence>
<dbReference type="InterPro" id="IPR005235">
    <property type="entry name" value="YmdB-like"/>
</dbReference>
<dbReference type="PANTHER" id="PTHR36303">
    <property type="entry name" value="2',3'-CYCLIC-NUCLEOTIDE 2'-PHOSPHODIESTERASE"/>
    <property type="match status" value="1"/>
</dbReference>
<dbReference type="EMBL" id="JACQAY010000247">
    <property type="protein sequence ID" value="MBI3540098.1"/>
    <property type="molecule type" value="Genomic_DNA"/>
</dbReference>
<accession>A0A9D6QMT5</accession>
<dbReference type="GO" id="GO:0004113">
    <property type="term" value="F:2',3'-cyclic-nucleotide 3'-phosphodiesterase activity"/>
    <property type="evidence" value="ECO:0007669"/>
    <property type="project" value="TreeGrafter"/>
</dbReference>
<dbReference type="PANTHER" id="PTHR36303:SF1">
    <property type="entry name" value="2',3'-CYCLIC-NUCLEOTIDE 2'-PHOSPHODIESTERASE"/>
    <property type="match status" value="1"/>
</dbReference>
<protein>
    <submittedName>
        <fullName evidence="1">YmdB family metallophosphoesterase</fullName>
    </submittedName>
</protein>
<dbReference type="Pfam" id="PF13277">
    <property type="entry name" value="YmdB"/>
    <property type="match status" value="1"/>
</dbReference>
<dbReference type="Proteomes" id="UP000807850">
    <property type="component" value="Unassembled WGS sequence"/>
</dbReference>
<organism evidence="1 2">
    <name type="scientific">Eiseniibacteriota bacterium</name>
    <dbReference type="NCBI Taxonomy" id="2212470"/>
    <lineage>
        <taxon>Bacteria</taxon>
        <taxon>Candidatus Eiseniibacteriota</taxon>
    </lineage>
</organism>
<proteinExistence type="predicted"/>
<feature type="non-terminal residue" evidence="1">
    <location>
        <position position="192"/>
    </location>
</feature>
<reference evidence="1" key="1">
    <citation type="submission" date="2020-07" db="EMBL/GenBank/DDBJ databases">
        <title>Huge and variable diversity of episymbiotic CPR bacteria and DPANN archaea in groundwater ecosystems.</title>
        <authorList>
            <person name="He C.Y."/>
            <person name="Keren R."/>
            <person name="Whittaker M."/>
            <person name="Farag I.F."/>
            <person name="Doudna J."/>
            <person name="Cate J.H.D."/>
            <person name="Banfield J.F."/>
        </authorList>
    </citation>
    <scope>NUCLEOTIDE SEQUENCE</scope>
    <source>
        <strain evidence="1">NC_groundwater_928_Pr1_S-0.2um_72_17</strain>
    </source>
</reference>
<dbReference type="InterPro" id="IPR029052">
    <property type="entry name" value="Metallo-depent_PP-like"/>
</dbReference>